<dbReference type="Proteomes" id="UP001183246">
    <property type="component" value="Unassembled WGS sequence"/>
</dbReference>
<evidence type="ECO:0000259" key="7">
    <source>
        <dbReference type="SMART" id="SM01043"/>
    </source>
</evidence>
<name>A0ABU2MN46_9ACTN</name>
<dbReference type="Pfam" id="PF03704">
    <property type="entry name" value="BTAD"/>
    <property type="match status" value="1"/>
</dbReference>
<sequence>MSVLGPLEVVVDGRPVPITARRAARLLAALVLAGGKPVGVGRLIECVWGDRSPPTAEAQLQTVVWRLRLVLAEVGVPGGTIRRTAGGYLLPEAAFTTDLGRFRAEVAAARAELGANRPDSAAAVLRSALARWRAPALLGIGGGALATTAERLEEERQGVLEQRLRLEVLCGRHRAVVAELREQVDQHPLRESLACTLAMALYRSGRVGDALGVIRRARARLRDDLGMDPGRELPAVERAILRQSTGFTAAECRAELRQIQRALEG</sequence>
<evidence type="ECO:0000256" key="1">
    <source>
        <dbReference type="ARBA" id="ARBA00005820"/>
    </source>
</evidence>
<proteinExistence type="inferred from homology"/>
<evidence type="ECO:0000256" key="3">
    <source>
        <dbReference type="ARBA" id="ARBA00023015"/>
    </source>
</evidence>
<dbReference type="CDD" id="cd15831">
    <property type="entry name" value="BTAD"/>
    <property type="match status" value="1"/>
</dbReference>
<dbReference type="Gene3D" id="1.10.10.10">
    <property type="entry name" value="Winged helix-like DNA-binding domain superfamily/Winged helix DNA-binding domain"/>
    <property type="match status" value="1"/>
</dbReference>
<feature type="domain" description="OmpR/PhoB-type" evidence="6">
    <location>
        <begin position="13"/>
        <end position="90"/>
    </location>
</feature>
<dbReference type="InterPro" id="IPR036388">
    <property type="entry name" value="WH-like_DNA-bd_sf"/>
</dbReference>
<evidence type="ECO:0000313" key="8">
    <source>
        <dbReference type="EMBL" id="MDT0342871.1"/>
    </source>
</evidence>
<feature type="domain" description="Bacterial transcriptional activator" evidence="7">
    <location>
        <begin position="97"/>
        <end position="241"/>
    </location>
</feature>
<dbReference type="Gene3D" id="1.25.40.10">
    <property type="entry name" value="Tetratricopeptide repeat domain"/>
    <property type="match status" value="1"/>
</dbReference>
<dbReference type="InterPro" id="IPR011990">
    <property type="entry name" value="TPR-like_helical_dom_sf"/>
</dbReference>
<comment type="similarity">
    <text evidence="1">Belongs to the AfsR/DnrI/RedD regulatory family.</text>
</comment>
<dbReference type="InterPro" id="IPR001867">
    <property type="entry name" value="OmpR/PhoB-type_DNA-bd"/>
</dbReference>
<dbReference type="SMART" id="SM00862">
    <property type="entry name" value="Trans_reg_C"/>
    <property type="match status" value="1"/>
</dbReference>
<dbReference type="RefSeq" id="WP_311704182.1">
    <property type="nucleotide sequence ID" value="NZ_JAVREL010000004.1"/>
</dbReference>
<dbReference type="SUPFAM" id="SSF48452">
    <property type="entry name" value="TPR-like"/>
    <property type="match status" value="1"/>
</dbReference>
<evidence type="ECO:0000256" key="5">
    <source>
        <dbReference type="ARBA" id="ARBA00023163"/>
    </source>
</evidence>
<evidence type="ECO:0000259" key="6">
    <source>
        <dbReference type="SMART" id="SM00862"/>
    </source>
</evidence>
<accession>A0ABU2MN46</accession>
<comment type="caution">
    <text evidence="8">The sequence shown here is derived from an EMBL/GenBank/DDBJ whole genome shotgun (WGS) entry which is preliminary data.</text>
</comment>
<keyword evidence="5" id="KW-0804">Transcription</keyword>
<evidence type="ECO:0000256" key="2">
    <source>
        <dbReference type="ARBA" id="ARBA00023012"/>
    </source>
</evidence>
<dbReference type="InterPro" id="IPR051677">
    <property type="entry name" value="AfsR-DnrI-RedD_regulator"/>
</dbReference>
<keyword evidence="2" id="KW-0902">Two-component regulatory system</keyword>
<evidence type="ECO:0000256" key="4">
    <source>
        <dbReference type="ARBA" id="ARBA00023125"/>
    </source>
</evidence>
<organism evidence="8 9">
    <name type="scientific">Streptomyces litchfieldiae</name>
    <dbReference type="NCBI Taxonomy" id="3075543"/>
    <lineage>
        <taxon>Bacteria</taxon>
        <taxon>Bacillati</taxon>
        <taxon>Actinomycetota</taxon>
        <taxon>Actinomycetes</taxon>
        <taxon>Kitasatosporales</taxon>
        <taxon>Streptomycetaceae</taxon>
        <taxon>Streptomyces</taxon>
    </lineage>
</organism>
<dbReference type="InterPro" id="IPR005158">
    <property type="entry name" value="BTAD"/>
</dbReference>
<keyword evidence="3" id="KW-0805">Transcription regulation</keyword>
<dbReference type="InterPro" id="IPR016032">
    <property type="entry name" value="Sig_transdc_resp-reg_C-effctor"/>
</dbReference>
<dbReference type="SUPFAM" id="SSF46894">
    <property type="entry name" value="C-terminal effector domain of the bipartite response regulators"/>
    <property type="match status" value="1"/>
</dbReference>
<protein>
    <submittedName>
        <fullName evidence="8">BTAD domain-containing putative transcriptional regulator</fullName>
    </submittedName>
</protein>
<dbReference type="PANTHER" id="PTHR35807:SF1">
    <property type="entry name" value="TRANSCRIPTIONAL REGULATOR REDD"/>
    <property type="match status" value="1"/>
</dbReference>
<keyword evidence="9" id="KW-1185">Reference proteome</keyword>
<dbReference type="SMART" id="SM01043">
    <property type="entry name" value="BTAD"/>
    <property type="match status" value="1"/>
</dbReference>
<gene>
    <name evidence="8" type="ORF">RM590_09595</name>
</gene>
<dbReference type="PANTHER" id="PTHR35807">
    <property type="entry name" value="TRANSCRIPTIONAL REGULATOR REDD-RELATED"/>
    <property type="match status" value="1"/>
</dbReference>
<reference evidence="9" key="1">
    <citation type="submission" date="2023-07" db="EMBL/GenBank/DDBJ databases">
        <title>30 novel species of actinomycetes from the DSMZ collection.</title>
        <authorList>
            <person name="Nouioui I."/>
        </authorList>
    </citation>
    <scope>NUCLEOTIDE SEQUENCE [LARGE SCALE GENOMIC DNA]</scope>
    <source>
        <strain evidence="9">DSM 44938</strain>
    </source>
</reference>
<evidence type="ECO:0000313" key="9">
    <source>
        <dbReference type="Proteomes" id="UP001183246"/>
    </source>
</evidence>
<keyword evidence="4" id="KW-0238">DNA-binding</keyword>
<dbReference type="EMBL" id="JAVREL010000004">
    <property type="protein sequence ID" value="MDT0342871.1"/>
    <property type="molecule type" value="Genomic_DNA"/>
</dbReference>